<dbReference type="Proteomes" id="UP000261520">
    <property type="component" value="Unplaced"/>
</dbReference>
<accession>A0A3B4B1U9</accession>
<organism evidence="2 3">
    <name type="scientific">Periophthalmus magnuspinnatus</name>
    <dbReference type="NCBI Taxonomy" id="409849"/>
    <lineage>
        <taxon>Eukaryota</taxon>
        <taxon>Metazoa</taxon>
        <taxon>Chordata</taxon>
        <taxon>Craniata</taxon>
        <taxon>Vertebrata</taxon>
        <taxon>Euteleostomi</taxon>
        <taxon>Actinopterygii</taxon>
        <taxon>Neopterygii</taxon>
        <taxon>Teleostei</taxon>
        <taxon>Neoteleostei</taxon>
        <taxon>Acanthomorphata</taxon>
        <taxon>Gobiaria</taxon>
        <taxon>Gobiiformes</taxon>
        <taxon>Gobioidei</taxon>
        <taxon>Gobiidae</taxon>
        <taxon>Oxudercinae</taxon>
        <taxon>Periophthalmus</taxon>
    </lineage>
</organism>
<name>A0A3B4B1U9_9GOBI</name>
<proteinExistence type="predicted"/>
<keyword evidence="3" id="KW-1185">Reference proteome</keyword>
<protein>
    <submittedName>
        <fullName evidence="2">Uncharacterized protein</fullName>
    </submittedName>
</protein>
<evidence type="ECO:0000256" key="1">
    <source>
        <dbReference type="SAM" id="MobiDB-lite"/>
    </source>
</evidence>
<reference evidence="2" key="2">
    <citation type="submission" date="2025-09" db="UniProtKB">
        <authorList>
            <consortium name="Ensembl"/>
        </authorList>
    </citation>
    <scope>IDENTIFICATION</scope>
</reference>
<evidence type="ECO:0000313" key="2">
    <source>
        <dbReference type="Ensembl" id="ENSPMGP00000022551.1"/>
    </source>
</evidence>
<dbReference type="AlphaFoldDB" id="A0A3B4B1U9"/>
<dbReference type="PANTHER" id="PTHR33244">
    <property type="entry name" value="INTEGRASE CATALYTIC DOMAIN-CONTAINING PROTEIN-RELATED"/>
    <property type="match status" value="1"/>
</dbReference>
<feature type="region of interest" description="Disordered" evidence="1">
    <location>
        <begin position="259"/>
        <end position="299"/>
    </location>
</feature>
<dbReference type="STRING" id="409849.ENSPMGP00000022551"/>
<dbReference type="Ensembl" id="ENSPMGT00000024020.1">
    <property type="protein sequence ID" value="ENSPMGP00000022551.1"/>
    <property type="gene ID" value="ENSPMGG00000018254.1"/>
</dbReference>
<dbReference type="PANTHER" id="PTHR33244:SF3">
    <property type="entry name" value="PEPTIDASE A2 DOMAIN-CONTAINING PROTEIN"/>
    <property type="match status" value="1"/>
</dbReference>
<evidence type="ECO:0000313" key="3">
    <source>
        <dbReference type="Proteomes" id="UP000261520"/>
    </source>
</evidence>
<sequence length="299" mass="33733">MTAAAAGVLSGPTLHPWSDKCFAKLFQEKPTSKQFAGIPLLVDFSPHNIGIVRRHVHNVEENHQGPTSSLALAAVCCYNFVQIITSPFGGIVVHDHLWLPVFSCAESCIRVHCAHYKNILVSLWATVKWLLDKAKDNRRDYYQSLLVCCTTPLECGISPARLLMGRKLRSNLPIQENLLKTKEGRKVKTYKEQQKAKQKFYYDRGTQNLPELHTGDKVRLKGKTNTWTQKATVLNEIQPRSYNIQTEDGAVLRRNRHYILGPAKADQQSDEAAEQHQDPENPSSEAAVPVQEQPLRRSS</sequence>
<reference evidence="2" key="1">
    <citation type="submission" date="2025-08" db="UniProtKB">
        <authorList>
            <consortium name="Ensembl"/>
        </authorList>
    </citation>
    <scope>IDENTIFICATION</scope>
</reference>